<dbReference type="SUPFAM" id="SSF48452">
    <property type="entry name" value="TPR-like"/>
    <property type="match status" value="1"/>
</dbReference>
<gene>
    <name evidence="3" type="ORF">MNBD_IGNAVI01-2979</name>
</gene>
<dbReference type="Gene3D" id="1.25.40.10">
    <property type="entry name" value="Tetratricopeptide repeat domain"/>
    <property type="match status" value="1"/>
</dbReference>
<keyword evidence="1" id="KW-0677">Repeat</keyword>
<dbReference type="Pfam" id="PF13181">
    <property type="entry name" value="TPR_8"/>
    <property type="match status" value="1"/>
</dbReference>
<dbReference type="Pfam" id="PF00515">
    <property type="entry name" value="TPR_1"/>
    <property type="match status" value="1"/>
</dbReference>
<accession>A0A3B1C9Q1</accession>
<evidence type="ECO:0000313" key="3">
    <source>
        <dbReference type="EMBL" id="VAX15395.1"/>
    </source>
</evidence>
<dbReference type="InterPro" id="IPR051685">
    <property type="entry name" value="Ycf3/AcsC/BcsC/TPR_MFPF"/>
</dbReference>
<dbReference type="SMART" id="SM00028">
    <property type="entry name" value="TPR"/>
    <property type="match status" value="4"/>
</dbReference>
<dbReference type="InterPro" id="IPR019734">
    <property type="entry name" value="TPR_rpt"/>
</dbReference>
<name>A0A3B1C9Q1_9ZZZZ</name>
<protein>
    <submittedName>
        <fullName evidence="3">Uncharacterized protein</fullName>
    </submittedName>
</protein>
<dbReference type="AlphaFoldDB" id="A0A3B1C9Q1"/>
<organism evidence="3">
    <name type="scientific">hydrothermal vent metagenome</name>
    <dbReference type="NCBI Taxonomy" id="652676"/>
    <lineage>
        <taxon>unclassified sequences</taxon>
        <taxon>metagenomes</taxon>
        <taxon>ecological metagenomes</taxon>
    </lineage>
</organism>
<dbReference type="PANTHER" id="PTHR44943:SF8">
    <property type="entry name" value="TPR REPEAT-CONTAINING PROTEIN MJ0263"/>
    <property type="match status" value="1"/>
</dbReference>
<evidence type="ECO:0000256" key="1">
    <source>
        <dbReference type="ARBA" id="ARBA00022737"/>
    </source>
</evidence>
<keyword evidence="2" id="KW-0802">TPR repeat</keyword>
<dbReference type="EMBL" id="UOGD01000020">
    <property type="protein sequence ID" value="VAX15395.1"/>
    <property type="molecule type" value="Genomic_DNA"/>
</dbReference>
<dbReference type="PROSITE" id="PS50005">
    <property type="entry name" value="TPR"/>
    <property type="match status" value="2"/>
</dbReference>
<dbReference type="InterPro" id="IPR011990">
    <property type="entry name" value="TPR-like_helical_dom_sf"/>
</dbReference>
<reference evidence="3" key="1">
    <citation type="submission" date="2018-06" db="EMBL/GenBank/DDBJ databases">
        <authorList>
            <person name="Zhirakovskaya E."/>
        </authorList>
    </citation>
    <scope>NUCLEOTIDE SEQUENCE</scope>
</reference>
<sequence>MLSEQNLKAAYRYYNQACESQKNGDYLTAIQNYRLSIINFPTIEAYIHLSSALSKHGRYEEAIEKCLSALRIDSKEYSAYNYIGYYFIKMKKYSSAKVWLDFALSFDNNKSKHFTYFNLGIIHEKWGEWYQAIEMFDKAIKIKSDFHKAEKKLILLTAKLN</sequence>
<evidence type="ECO:0000256" key="2">
    <source>
        <dbReference type="ARBA" id="ARBA00022803"/>
    </source>
</evidence>
<dbReference type="PANTHER" id="PTHR44943">
    <property type="entry name" value="CELLULOSE SYNTHASE OPERON PROTEIN C"/>
    <property type="match status" value="1"/>
</dbReference>
<proteinExistence type="predicted"/>